<dbReference type="RefSeq" id="WP_074521462.1">
    <property type="nucleotide sequence ID" value="NZ_FNHZ01000003.1"/>
</dbReference>
<dbReference type="Proteomes" id="UP000187651">
    <property type="component" value="Unassembled WGS sequence"/>
</dbReference>
<dbReference type="InterPro" id="IPR050706">
    <property type="entry name" value="Cyclic-di-GMP_PDE-like"/>
</dbReference>
<evidence type="ECO:0000313" key="3">
    <source>
        <dbReference type="EMBL" id="SDM86777.1"/>
    </source>
</evidence>
<dbReference type="PANTHER" id="PTHR33121">
    <property type="entry name" value="CYCLIC DI-GMP PHOSPHODIESTERASE PDEF"/>
    <property type="match status" value="1"/>
</dbReference>
<dbReference type="InterPro" id="IPR035919">
    <property type="entry name" value="EAL_sf"/>
</dbReference>
<dbReference type="PROSITE" id="PS50883">
    <property type="entry name" value="EAL"/>
    <property type="match status" value="1"/>
</dbReference>
<dbReference type="OrthoDB" id="9805474at2"/>
<sequence length="537" mass="62529">MDNYNNRCAIMENLIQSSLDAVLVFDEKGRLDLTNDNGKDLLELLDIDPDNCHLTNISSNRHLSGLEDLSESFVKAINLKVNDEERKYNCNYGRVFKEKSYVGCFLIFNDFTCQELLFRKQKYIAEHDEITDFYNKSAFYRYTEELIENHPDIKFDIIYSDIKDFKLINENYGQDVGNEVLLSIAEILKTFPQTNTVIGRLEADHFALCMPDDRLDVDLIKKHSWIQIKKDDYDLVVHNVFGIYQISDKEEIDVPTMCERARMALEHDGLEKKVCFYNEVMKENLIKEQHILKHFAMYIRERKFLVYMQPQYDCKTGNLVGAEALVRLKRKSGISIPYDFVPILEKNGYITEMDYYVWEEACRFLRKCIDNKSEVVPIAVNVSCKDFDKINVNNAFCILTKKYNIPHDLIRLEITESAIASDEKLIRVVKDLRRNGFLVEIDDFGSGYSSLNMLQKISIDVVKLDMNFVKEDSNKESGLIILEGIIKLLKSLRMTVIAEGVETKEQLNLLTRLGCDVIQGYYYSRPIPMDEFYDSLK</sequence>
<reference evidence="4" key="1">
    <citation type="submission" date="2016-10" db="EMBL/GenBank/DDBJ databases">
        <authorList>
            <person name="Varghese N."/>
            <person name="Submissions S."/>
        </authorList>
    </citation>
    <scope>NUCLEOTIDE SEQUENCE [LARGE SCALE GENOMIC DNA]</scope>
    <source>
        <strain evidence="4">M83</strain>
    </source>
</reference>
<accession>A0A1G9WQW6</accession>
<gene>
    <name evidence="3" type="ORF">SAMN05216544_1305</name>
</gene>
<keyword evidence="4" id="KW-1185">Reference proteome</keyword>
<dbReference type="InterPro" id="IPR043128">
    <property type="entry name" value="Rev_trsase/Diguanyl_cyclase"/>
</dbReference>
<dbReference type="PROSITE" id="PS50887">
    <property type="entry name" value="GGDEF"/>
    <property type="match status" value="1"/>
</dbReference>
<dbReference type="EMBL" id="FNHZ01000003">
    <property type="protein sequence ID" value="SDM86777.1"/>
    <property type="molecule type" value="Genomic_DNA"/>
</dbReference>
<evidence type="ECO:0000259" key="1">
    <source>
        <dbReference type="PROSITE" id="PS50883"/>
    </source>
</evidence>
<dbReference type="SMART" id="SM00052">
    <property type="entry name" value="EAL"/>
    <property type="match status" value="1"/>
</dbReference>
<dbReference type="GO" id="GO:0071111">
    <property type="term" value="F:cyclic-guanylate-specific phosphodiesterase activity"/>
    <property type="evidence" value="ECO:0007669"/>
    <property type="project" value="InterPro"/>
</dbReference>
<evidence type="ECO:0000259" key="2">
    <source>
        <dbReference type="PROSITE" id="PS50887"/>
    </source>
</evidence>
<feature type="domain" description="GGDEF" evidence="2">
    <location>
        <begin position="153"/>
        <end position="279"/>
    </location>
</feature>
<evidence type="ECO:0000313" key="4">
    <source>
        <dbReference type="Proteomes" id="UP000187651"/>
    </source>
</evidence>
<dbReference type="Gene3D" id="3.30.70.270">
    <property type="match status" value="1"/>
</dbReference>
<dbReference type="InterPro" id="IPR000160">
    <property type="entry name" value="GGDEF_dom"/>
</dbReference>
<dbReference type="PANTHER" id="PTHR33121:SF71">
    <property type="entry name" value="OXYGEN SENSOR PROTEIN DOSP"/>
    <property type="match status" value="1"/>
</dbReference>
<dbReference type="AlphaFoldDB" id="A0A1G9WQW6"/>
<dbReference type="SUPFAM" id="SSF141868">
    <property type="entry name" value="EAL domain-like"/>
    <property type="match status" value="1"/>
</dbReference>
<dbReference type="SUPFAM" id="SSF55073">
    <property type="entry name" value="Nucleotide cyclase"/>
    <property type="match status" value="1"/>
</dbReference>
<dbReference type="InterPro" id="IPR001633">
    <property type="entry name" value="EAL_dom"/>
</dbReference>
<feature type="domain" description="EAL" evidence="1">
    <location>
        <begin position="288"/>
        <end position="537"/>
    </location>
</feature>
<proteinExistence type="predicted"/>
<dbReference type="Gene3D" id="3.20.20.450">
    <property type="entry name" value="EAL domain"/>
    <property type="match status" value="1"/>
</dbReference>
<dbReference type="SMART" id="SM00267">
    <property type="entry name" value="GGDEF"/>
    <property type="match status" value="1"/>
</dbReference>
<dbReference type="NCBIfam" id="TIGR00254">
    <property type="entry name" value="GGDEF"/>
    <property type="match status" value="1"/>
</dbReference>
<protein>
    <submittedName>
        <fullName evidence="3">Diguanylate cyclase (GGDEF) domain-containing protein</fullName>
    </submittedName>
</protein>
<dbReference type="InterPro" id="IPR029787">
    <property type="entry name" value="Nucleotide_cyclase"/>
</dbReference>
<dbReference type="Pfam" id="PF00990">
    <property type="entry name" value="GGDEF"/>
    <property type="match status" value="1"/>
</dbReference>
<name>A0A1G9WQW6_9FIRM</name>
<dbReference type="Pfam" id="PF00563">
    <property type="entry name" value="EAL"/>
    <property type="match status" value="1"/>
</dbReference>
<organism evidence="3 4">
    <name type="scientific">Lachnospira pectinoschiza</name>
    <dbReference type="NCBI Taxonomy" id="28052"/>
    <lineage>
        <taxon>Bacteria</taxon>
        <taxon>Bacillati</taxon>
        <taxon>Bacillota</taxon>
        <taxon>Clostridia</taxon>
        <taxon>Lachnospirales</taxon>
        <taxon>Lachnospiraceae</taxon>
        <taxon>Lachnospira</taxon>
    </lineage>
</organism>
<dbReference type="CDD" id="cd01948">
    <property type="entry name" value="EAL"/>
    <property type="match status" value="1"/>
</dbReference>